<dbReference type="SMART" id="SM00382">
    <property type="entry name" value="AAA"/>
    <property type="match status" value="1"/>
</dbReference>
<evidence type="ECO:0000256" key="5">
    <source>
        <dbReference type="ARBA" id="ARBA00022989"/>
    </source>
</evidence>
<evidence type="ECO:0000313" key="11">
    <source>
        <dbReference type="Proteomes" id="UP001501470"/>
    </source>
</evidence>
<proteinExistence type="predicted"/>
<feature type="transmembrane region" description="Helical" evidence="7">
    <location>
        <begin position="138"/>
        <end position="155"/>
    </location>
</feature>
<dbReference type="EMBL" id="BAAAQD010000001">
    <property type="protein sequence ID" value="GAA1502369.1"/>
    <property type="molecule type" value="Genomic_DNA"/>
</dbReference>
<feature type="domain" description="ABC transporter" evidence="8">
    <location>
        <begin position="305"/>
        <end position="503"/>
    </location>
</feature>
<keyword evidence="4" id="KW-0067">ATP-binding</keyword>
<feature type="transmembrane region" description="Helical" evidence="7">
    <location>
        <begin position="110"/>
        <end position="132"/>
    </location>
</feature>
<dbReference type="SUPFAM" id="SSF52540">
    <property type="entry name" value="P-loop containing nucleoside triphosphate hydrolases"/>
    <property type="match status" value="1"/>
</dbReference>
<keyword evidence="3" id="KW-0547">Nucleotide-binding</keyword>
<evidence type="ECO:0000313" key="10">
    <source>
        <dbReference type="EMBL" id="GAA1502369.1"/>
    </source>
</evidence>
<dbReference type="RefSeq" id="WP_344500626.1">
    <property type="nucleotide sequence ID" value="NZ_BAAAQD010000001.1"/>
</dbReference>
<evidence type="ECO:0008006" key="12">
    <source>
        <dbReference type="Google" id="ProtNLM"/>
    </source>
</evidence>
<dbReference type="InterPro" id="IPR011527">
    <property type="entry name" value="ABC1_TM_dom"/>
</dbReference>
<evidence type="ECO:0000256" key="4">
    <source>
        <dbReference type="ARBA" id="ARBA00022840"/>
    </source>
</evidence>
<dbReference type="Gene3D" id="3.40.50.300">
    <property type="entry name" value="P-loop containing nucleotide triphosphate hydrolases"/>
    <property type="match status" value="1"/>
</dbReference>
<keyword evidence="2 7" id="KW-0812">Transmembrane</keyword>
<dbReference type="Proteomes" id="UP001501470">
    <property type="component" value="Unassembled WGS sequence"/>
</dbReference>
<evidence type="ECO:0000256" key="3">
    <source>
        <dbReference type="ARBA" id="ARBA00022741"/>
    </source>
</evidence>
<dbReference type="PROSITE" id="PS50929">
    <property type="entry name" value="ABC_TM1F"/>
    <property type="match status" value="1"/>
</dbReference>
<dbReference type="InterPro" id="IPR036640">
    <property type="entry name" value="ABC1_TM_sf"/>
</dbReference>
<evidence type="ECO:0000256" key="6">
    <source>
        <dbReference type="ARBA" id="ARBA00023136"/>
    </source>
</evidence>
<dbReference type="PROSITE" id="PS50893">
    <property type="entry name" value="ABC_TRANSPORTER_2"/>
    <property type="match status" value="1"/>
</dbReference>
<feature type="transmembrane region" description="Helical" evidence="7">
    <location>
        <begin position="41"/>
        <end position="61"/>
    </location>
</feature>
<evidence type="ECO:0000259" key="8">
    <source>
        <dbReference type="PROSITE" id="PS50893"/>
    </source>
</evidence>
<dbReference type="InterPro" id="IPR027417">
    <property type="entry name" value="P-loop_NTPase"/>
</dbReference>
<dbReference type="InterPro" id="IPR003439">
    <property type="entry name" value="ABC_transporter-like_ATP-bd"/>
</dbReference>
<sequence>MIRVLVVAFAVCHAAQYGLFLGSWLVLGGAALDGDVTGRSIALWAAALAGSLLCRAAAVRLQGELATVIGRRLRGRLLRGALALNESHVRREGTGHLLGRVLEAESLEDLAVGGALAGLAGGLELVLAGVLLTAALGPVAGLLLAAWLVVAAVLLRRYEQRRRRWSAVRLALGNTLAEQVAGHRTRAVQQPDDPPGDGTHDLYATLARRMDRSWTALTALVPRGWALTGVVLLAARAAQGADRVSVAAAAGGVLFTFGALGRLVGGLAGVADARCAWDALRPLLPSGSTEDGPLCPDGTDGVPLLEADDVGYTYPGRERPVLQQVTLRVDAGDRILLEGASGSGKSTLAGLLGGQRVPSSGVLRLHGATPAEVGAAGWRGRVLTVPQPDHNHLMLGPLALNLLIGRGWPATPGDLADADAVCRALGLGDLLDRMPSGLAQIVGETGWQLSHGERSLVFLARALLQEPEVLVLDETFGALDPHTLERALAVARERARTLLVIRQ</sequence>
<organism evidence="10 11">
    <name type="scientific">Dactylosporangium maewongense</name>
    <dbReference type="NCBI Taxonomy" id="634393"/>
    <lineage>
        <taxon>Bacteria</taxon>
        <taxon>Bacillati</taxon>
        <taxon>Actinomycetota</taxon>
        <taxon>Actinomycetes</taxon>
        <taxon>Micromonosporales</taxon>
        <taxon>Micromonosporaceae</taxon>
        <taxon>Dactylosporangium</taxon>
    </lineage>
</organism>
<accession>A0ABN1ZQX7</accession>
<keyword evidence="5 7" id="KW-1133">Transmembrane helix</keyword>
<gene>
    <name evidence="10" type="ORF">GCM10009827_013750</name>
</gene>
<feature type="transmembrane region" description="Helical" evidence="7">
    <location>
        <begin position="216"/>
        <end position="238"/>
    </location>
</feature>
<feature type="domain" description="ABC transmembrane type-1" evidence="9">
    <location>
        <begin position="19"/>
        <end position="185"/>
    </location>
</feature>
<evidence type="ECO:0000256" key="1">
    <source>
        <dbReference type="ARBA" id="ARBA00004651"/>
    </source>
</evidence>
<dbReference type="InterPro" id="IPR039421">
    <property type="entry name" value="Type_1_exporter"/>
</dbReference>
<dbReference type="PANTHER" id="PTHR24221">
    <property type="entry name" value="ATP-BINDING CASSETTE SUB-FAMILY B"/>
    <property type="match status" value="1"/>
</dbReference>
<feature type="transmembrane region" description="Helical" evidence="7">
    <location>
        <begin position="244"/>
        <end position="264"/>
    </location>
</feature>
<reference evidence="10 11" key="1">
    <citation type="journal article" date="2019" name="Int. J. Syst. Evol. Microbiol.">
        <title>The Global Catalogue of Microorganisms (GCM) 10K type strain sequencing project: providing services to taxonomists for standard genome sequencing and annotation.</title>
        <authorList>
            <consortium name="The Broad Institute Genomics Platform"/>
            <consortium name="The Broad Institute Genome Sequencing Center for Infectious Disease"/>
            <person name="Wu L."/>
            <person name="Ma J."/>
        </authorList>
    </citation>
    <scope>NUCLEOTIDE SEQUENCE [LARGE SCALE GENOMIC DNA]</scope>
    <source>
        <strain evidence="10 11">JCM 15933</strain>
    </source>
</reference>
<keyword evidence="11" id="KW-1185">Reference proteome</keyword>
<evidence type="ECO:0000256" key="2">
    <source>
        <dbReference type="ARBA" id="ARBA00022692"/>
    </source>
</evidence>
<dbReference type="InterPro" id="IPR003593">
    <property type="entry name" value="AAA+_ATPase"/>
</dbReference>
<comment type="caution">
    <text evidence="10">The sequence shown here is derived from an EMBL/GenBank/DDBJ whole genome shotgun (WGS) entry which is preliminary data.</text>
</comment>
<comment type="subcellular location">
    <subcellularLocation>
        <location evidence="1">Cell membrane</location>
        <topology evidence="1">Multi-pass membrane protein</topology>
    </subcellularLocation>
</comment>
<dbReference type="PANTHER" id="PTHR24221:SF654">
    <property type="entry name" value="ATP-BINDING CASSETTE SUB-FAMILY B MEMBER 6"/>
    <property type="match status" value="1"/>
</dbReference>
<dbReference type="PROSITE" id="PS00211">
    <property type="entry name" value="ABC_TRANSPORTER_1"/>
    <property type="match status" value="1"/>
</dbReference>
<protein>
    <recommendedName>
        <fullName evidence="12">ABC transporter ATP-binding protein</fullName>
    </recommendedName>
</protein>
<evidence type="ECO:0000259" key="9">
    <source>
        <dbReference type="PROSITE" id="PS50929"/>
    </source>
</evidence>
<name>A0ABN1ZQX7_9ACTN</name>
<dbReference type="Pfam" id="PF00005">
    <property type="entry name" value="ABC_tran"/>
    <property type="match status" value="1"/>
</dbReference>
<keyword evidence="6 7" id="KW-0472">Membrane</keyword>
<dbReference type="SUPFAM" id="SSF90123">
    <property type="entry name" value="ABC transporter transmembrane region"/>
    <property type="match status" value="1"/>
</dbReference>
<evidence type="ECO:0000256" key="7">
    <source>
        <dbReference type="SAM" id="Phobius"/>
    </source>
</evidence>
<dbReference type="Gene3D" id="1.20.1560.10">
    <property type="entry name" value="ABC transporter type 1, transmembrane domain"/>
    <property type="match status" value="1"/>
</dbReference>
<dbReference type="InterPro" id="IPR017871">
    <property type="entry name" value="ABC_transporter-like_CS"/>
</dbReference>